<comment type="caution">
    <text evidence="2">Lacks conserved residue(s) required for the propagation of feature annotation.</text>
</comment>
<dbReference type="Proteomes" id="UP000887565">
    <property type="component" value="Unplaced"/>
</dbReference>
<dbReference type="SUPFAM" id="SSF49854">
    <property type="entry name" value="Spermadhesin, CUB domain"/>
    <property type="match status" value="1"/>
</dbReference>
<proteinExistence type="predicted"/>
<protein>
    <submittedName>
        <fullName evidence="5">CUB domain-containing protein</fullName>
    </submittedName>
</protein>
<evidence type="ECO:0000313" key="4">
    <source>
        <dbReference type="Proteomes" id="UP000887565"/>
    </source>
</evidence>
<evidence type="ECO:0000259" key="3">
    <source>
        <dbReference type="PROSITE" id="PS01180"/>
    </source>
</evidence>
<dbReference type="AlphaFoldDB" id="A0A915K594"/>
<dbReference type="InterPro" id="IPR035914">
    <property type="entry name" value="Sperma_CUB_dom_sf"/>
</dbReference>
<dbReference type="InterPro" id="IPR000859">
    <property type="entry name" value="CUB_dom"/>
</dbReference>
<dbReference type="Gene3D" id="2.60.120.290">
    <property type="entry name" value="Spermadhesin, CUB domain"/>
    <property type="match status" value="1"/>
</dbReference>
<evidence type="ECO:0000256" key="2">
    <source>
        <dbReference type="PROSITE-ProRule" id="PRU00059"/>
    </source>
</evidence>
<feature type="domain" description="CUB" evidence="3">
    <location>
        <begin position="1"/>
        <end position="64"/>
    </location>
</feature>
<reference evidence="5" key="1">
    <citation type="submission" date="2022-11" db="UniProtKB">
        <authorList>
            <consortium name="WormBaseParasite"/>
        </authorList>
    </citation>
    <scope>IDENTIFICATION</scope>
</reference>
<sequence length="64" mass="6885">FAADHVVVHVNFLFTPAQDDNCSKLYLKIFDGPSSRDSPLRTTLCGSSSPPDLISTGDTFVVAL</sequence>
<organism evidence="4 5">
    <name type="scientific">Romanomermis culicivorax</name>
    <name type="common">Nematode worm</name>
    <dbReference type="NCBI Taxonomy" id="13658"/>
    <lineage>
        <taxon>Eukaryota</taxon>
        <taxon>Metazoa</taxon>
        <taxon>Ecdysozoa</taxon>
        <taxon>Nematoda</taxon>
        <taxon>Enoplea</taxon>
        <taxon>Dorylaimia</taxon>
        <taxon>Mermithida</taxon>
        <taxon>Mermithoidea</taxon>
        <taxon>Mermithidae</taxon>
        <taxon>Romanomermis</taxon>
    </lineage>
</organism>
<evidence type="ECO:0000313" key="5">
    <source>
        <dbReference type="WBParaSite" id="nRc.2.0.1.t33025-RA"/>
    </source>
</evidence>
<name>A0A915K594_ROMCU</name>
<dbReference type="PROSITE" id="PS01180">
    <property type="entry name" value="CUB"/>
    <property type="match status" value="1"/>
</dbReference>
<accession>A0A915K594</accession>
<keyword evidence="1" id="KW-1015">Disulfide bond</keyword>
<dbReference type="Pfam" id="PF00431">
    <property type="entry name" value="CUB"/>
    <property type="match status" value="1"/>
</dbReference>
<dbReference type="WBParaSite" id="nRc.2.0.1.t33025-RA">
    <property type="protein sequence ID" value="nRc.2.0.1.t33025-RA"/>
    <property type="gene ID" value="nRc.2.0.1.g33025"/>
</dbReference>
<keyword evidence="4" id="KW-1185">Reference proteome</keyword>
<evidence type="ECO:0000256" key="1">
    <source>
        <dbReference type="ARBA" id="ARBA00023157"/>
    </source>
</evidence>